<reference evidence="4" key="1">
    <citation type="submission" date="2016-06" db="UniProtKB">
        <authorList>
            <consortium name="WormBaseParasite"/>
        </authorList>
    </citation>
    <scope>IDENTIFICATION</scope>
</reference>
<keyword evidence="3" id="KW-1185">Reference proteome</keyword>
<organism evidence="4">
    <name type="scientific">Onchocerca ochengi</name>
    <name type="common">Filarial nematode worm</name>
    <dbReference type="NCBI Taxonomy" id="42157"/>
    <lineage>
        <taxon>Eukaryota</taxon>
        <taxon>Metazoa</taxon>
        <taxon>Ecdysozoa</taxon>
        <taxon>Nematoda</taxon>
        <taxon>Chromadorea</taxon>
        <taxon>Rhabditida</taxon>
        <taxon>Spirurina</taxon>
        <taxon>Spiruromorpha</taxon>
        <taxon>Filarioidea</taxon>
        <taxon>Onchocercidae</taxon>
        <taxon>Onchocerca</taxon>
    </lineage>
</organism>
<dbReference type="Proteomes" id="UP000271087">
    <property type="component" value="Unassembled WGS sequence"/>
</dbReference>
<evidence type="ECO:0000313" key="4">
    <source>
        <dbReference type="WBParaSite" id="nOo.2.0.1.t09576-RA"/>
    </source>
</evidence>
<name>A0A182EN75_ONCOC</name>
<dbReference type="STRING" id="42157.A0A182EN75"/>
<evidence type="ECO:0000313" key="2">
    <source>
        <dbReference type="EMBL" id="VDM93107.1"/>
    </source>
</evidence>
<gene>
    <name evidence="2" type="ORF">NOO_LOCUS9576</name>
</gene>
<keyword evidence="1" id="KW-0732">Signal</keyword>
<evidence type="ECO:0000313" key="3">
    <source>
        <dbReference type="Proteomes" id="UP000271087"/>
    </source>
</evidence>
<evidence type="ECO:0000256" key="1">
    <source>
        <dbReference type="SAM" id="SignalP"/>
    </source>
</evidence>
<proteinExistence type="predicted"/>
<feature type="chain" id="PRO_5043137558" evidence="1">
    <location>
        <begin position="19"/>
        <end position="93"/>
    </location>
</feature>
<accession>A0A182EN75</accession>
<sequence>MVQLLLVLLYCIVLRCETKELHLTTSDEGYMTVIQGFAARLECMLNTCVRHASTVIWLKDDVPIFNSTKFLDSSGVDANSVLLQHNIEINKNE</sequence>
<dbReference type="WBParaSite" id="nOo.2.0.1.t09576-RA">
    <property type="protein sequence ID" value="nOo.2.0.1.t09576-RA"/>
    <property type="gene ID" value="nOo.2.0.1.g09576"/>
</dbReference>
<protein>
    <submittedName>
        <fullName evidence="4">Ig-like domain-containing protein</fullName>
    </submittedName>
</protein>
<dbReference type="EMBL" id="UYRW01004770">
    <property type="protein sequence ID" value="VDM93107.1"/>
    <property type="molecule type" value="Genomic_DNA"/>
</dbReference>
<dbReference type="OrthoDB" id="5843172at2759"/>
<dbReference type="AlphaFoldDB" id="A0A182EN75"/>
<reference evidence="2 3" key="2">
    <citation type="submission" date="2018-08" db="EMBL/GenBank/DDBJ databases">
        <authorList>
            <person name="Laetsch R D."/>
            <person name="Stevens L."/>
            <person name="Kumar S."/>
            <person name="Blaxter L. M."/>
        </authorList>
    </citation>
    <scope>NUCLEOTIDE SEQUENCE [LARGE SCALE GENOMIC DNA]</scope>
</reference>
<feature type="signal peptide" evidence="1">
    <location>
        <begin position="1"/>
        <end position="18"/>
    </location>
</feature>